<dbReference type="InterPro" id="IPR039261">
    <property type="entry name" value="FNR_nucleotide-bd"/>
</dbReference>
<dbReference type="InterPro" id="IPR050415">
    <property type="entry name" value="MRET"/>
</dbReference>
<feature type="transmembrane region" description="Helical" evidence="14">
    <location>
        <begin position="176"/>
        <end position="196"/>
    </location>
</feature>
<evidence type="ECO:0000256" key="9">
    <source>
        <dbReference type="ARBA" id="ARBA00023002"/>
    </source>
</evidence>
<proteinExistence type="predicted"/>
<evidence type="ECO:0000256" key="10">
    <source>
        <dbReference type="ARBA" id="ARBA00023004"/>
    </source>
</evidence>
<dbReference type="Pfam" id="PF01794">
    <property type="entry name" value="Ferric_reduct"/>
    <property type="match status" value="1"/>
</dbReference>
<evidence type="ECO:0000256" key="11">
    <source>
        <dbReference type="ARBA" id="ARBA00023014"/>
    </source>
</evidence>
<keyword evidence="10" id="KW-0408">Iron</keyword>
<keyword evidence="6" id="KW-0479">Metal-binding</keyword>
<organism evidence="16 17">
    <name type="scientific">Nocardioides szechwanensis</name>
    <dbReference type="NCBI Taxonomy" id="1005944"/>
    <lineage>
        <taxon>Bacteria</taxon>
        <taxon>Bacillati</taxon>
        <taxon>Actinomycetota</taxon>
        <taxon>Actinomycetes</taxon>
        <taxon>Propionibacteriales</taxon>
        <taxon>Nocardioidaceae</taxon>
        <taxon>Nocardioides</taxon>
    </lineage>
</organism>
<dbReference type="PROSITE" id="PS51384">
    <property type="entry name" value="FAD_FR"/>
    <property type="match status" value="1"/>
</dbReference>
<dbReference type="InterPro" id="IPR017938">
    <property type="entry name" value="Riboflavin_synthase-like_b-brl"/>
</dbReference>
<dbReference type="CDD" id="cd06198">
    <property type="entry name" value="FNR_like_3"/>
    <property type="match status" value="1"/>
</dbReference>
<evidence type="ECO:0000259" key="15">
    <source>
        <dbReference type="PROSITE" id="PS51384"/>
    </source>
</evidence>
<keyword evidence="5" id="KW-0001">2Fe-2S</keyword>
<dbReference type="InterPro" id="IPR013130">
    <property type="entry name" value="Fe3_Rdtase_TM_dom"/>
</dbReference>
<dbReference type="STRING" id="1005944.SAMN05192576_3942"/>
<comment type="subcellular location">
    <subcellularLocation>
        <location evidence="2">Membrane</location>
        <topology evidence="2">Multi-pass membrane protein</topology>
    </subcellularLocation>
</comment>
<accession>A0A1H0J8Q4</accession>
<feature type="transmembrane region" description="Helical" evidence="14">
    <location>
        <begin position="108"/>
        <end position="127"/>
    </location>
</feature>
<comment type="cofactor">
    <cofactor evidence="1">
        <name>FAD</name>
        <dbReference type="ChEBI" id="CHEBI:57692"/>
    </cofactor>
</comment>
<sequence>MTTTLAHPIPTPESARARGSRPARRTVSERGLLTVVLAGTAAVLGLWWHDTTILAGLGEWLTSAGRLTGLLGGYAVAVILLLMSRAPWIEHGLGSDRLARWHAMGGRYLLSLLIAHAVLITWGYAITAQTGFLAEASTLLVAVPNVLLATIGLGLLVVVGAISARTVRRRVSYETWYLIHLLTYIAVALSFLHVLSAGADFQTGWAKAAWIALYAAVGAALLWYRWLVPVRDALRHRLRVASVTTEAPGVVSITVAGEGLDRLGAQPGQFFRWRFLTPSGWWQSHPFSLSATPTDTELRITVKDLGDHSRDLQRLRPGTKVIAEGPYGAFTPARRRGHGVLLLAGGIGITPLRTMLEHHAHDTGADTELDAGPVTLLYRANHAEEIILAHELDTLARAEHIEVHYVLGAPGSDTDVLVDHRLRHLIPDLEDRDAFVCGPPRFMDAARDSLLRCGVPARHIHTEQFTF</sequence>
<evidence type="ECO:0000256" key="2">
    <source>
        <dbReference type="ARBA" id="ARBA00004141"/>
    </source>
</evidence>
<evidence type="ECO:0000256" key="12">
    <source>
        <dbReference type="ARBA" id="ARBA00023136"/>
    </source>
</evidence>
<dbReference type="GO" id="GO:0016491">
    <property type="term" value="F:oxidoreductase activity"/>
    <property type="evidence" value="ECO:0007669"/>
    <property type="project" value="UniProtKB-KW"/>
</dbReference>
<keyword evidence="7" id="KW-0274">FAD</keyword>
<dbReference type="SFLD" id="SFLDS00052">
    <property type="entry name" value="Ferric_Reductase_Domain"/>
    <property type="match status" value="1"/>
</dbReference>
<feature type="domain" description="FAD-binding FR-type" evidence="15">
    <location>
        <begin position="233"/>
        <end position="333"/>
    </location>
</feature>
<evidence type="ECO:0000256" key="6">
    <source>
        <dbReference type="ARBA" id="ARBA00022723"/>
    </source>
</evidence>
<dbReference type="PANTHER" id="PTHR47354">
    <property type="entry name" value="NADH OXIDOREDUCTASE HCR"/>
    <property type="match status" value="1"/>
</dbReference>
<dbReference type="EMBL" id="FNIC01000008">
    <property type="protein sequence ID" value="SDO39883.1"/>
    <property type="molecule type" value="Genomic_DNA"/>
</dbReference>
<reference evidence="16 17" key="1">
    <citation type="submission" date="2016-10" db="EMBL/GenBank/DDBJ databases">
        <authorList>
            <person name="de Groot N.N."/>
        </authorList>
    </citation>
    <scope>NUCLEOTIDE SEQUENCE [LARGE SCALE GENOMIC DNA]</scope>
    <source>
        <strain evidence="16 17">CGMCC 1.11147</strain>
    </source>
</reference>
<dbReference type="InterPro" id="IPR013112">
    <property type="entry name" value="FAD-bd_8"/>
</dbReference>
<dbReference type="InterPro" id="IPR017927">
    <property type="entry name" value="FAD-bd_FR_type"/>
</dbReference>
<keyword evidence="3" id="KW-0285">Flavoprotein</keyword>
<dbReference type="AlphaFoldDB" id="A0A1H0J8Q4"/>
<dbReference type="GO" id="GO:0051537">
    <property type="term" value="F:2 iron, 2 sulfur cluster binding"/>
    <property type="evidence" value="ECO:0007669"/>
    <property type="project" value="UniProtKB-KW"/>
</dbReference>
<keyword evidence="4 14" id="KW-0812">Transmembrane</keyword>
<keyword evidence="9" id="KW-0560">Oxidoreductase</keyword>
<feature type="region of interest" description="Disordered" evidence="13">
    <location>
        <begin position="1"/>
        <end position="25"/>
    </location>
</feature>
<dbReference type="SFLD" id="SFLDG01168">
    <property type="entry name" value="Ferric_reductase_subgroup_(FRE"/>
    <property type="match status" value="1"/>
</dbReference>
<dbReference type="PANTHER" id="PTHR47354:SF8">
    <property type="entry name" value="1,2-PHENYLACETYL-COA EPOXIDASE, SUBUNIT E"/>
    <property type="match status" value="1"/>
</dbReference>
<keyword evidence="17" id="KW-1185">Reference proteome</keyword>
<keyword evidence="11" id="KW-0411">Iron-sulfur</keyword>
<dbReference type="GO" id="GO:0016020">
    <property type="term" value="C:membrane"/>
    <property type="evidence" value="ECO:0007669"/>
    <property type="project" value="UniProtKB-SubCell"/>
</dbReference>
<dbReference type="Gene3D" id="3.40.50.80">
    <property type="entry name" value="Nucleotide-binding domain of ferredoxin-NADP reductase (FNR) module"/>
    <property type="match status" value="1"/>
</dbReference>
<feature type="transmembrane region" description="Helical" evidence="14">
    <location>
        <begin position="139"/>
        <end position="164"/>
    </location>
</feature>
<keyword evidence="8 14" id="KW-1133">Transmembrane helix</keyword>
<dbReference type="GO" id="GO:0050660">
    <property type="term" value="F:flavin adenine dinucleotide binding"/>
    <property type="evidence" value="ECO:0007669"/>
    <property type="project" value="TreeGrafter"/>
</dbReference>
<dbReference type="OrthoDB" id="9801223at2"/>
<dbReference type="SUPFAM" id="SSF52343">
    <property type="entry name" value="Ferredoxin reductase-like, C-terminal NADP-linked domain"/>
    <property type="match status" value="1"/>
</dbReference>
<dbReference type="Pfam" id="PF08022">
    <property type="entry name" value="FAD_binding_8"/>
    <property type="match status" value="1"/>
</dbReference>
<evidence type="ECO:0000256" key="8">
    <source>
        <dbReference type="ARBA" id="ARBA00022989"/>
    </source>
</evidence>
<evidence type="ECO:0000256" key="13">
    <source>
        <dbReference type="SAM" id="MobiDB-lite"/>
    </source>
</evidence>
<dbReference type="RefSeq" id="WP_091026512.1">
    <property type="nucleotide sequence ID" value="NZ_BKAE01000012.1"/>
</dbReference>
<evidence type="ECO:0000256" key="7">
    <source>
        <dbReference type="ARBA" id="ARBA00022827"/>
    </source>
</evidence>
<evidence type="ECO:0000256" key="4">
    <source>
        <dbReference type="ARBA" id="ARBA00022692"/>
    </source>
</evidence>
<evidence type="ECO:0000256" key="3">
    <source>
        <dbReference type="ARBA" id="ARBA00022630"/>
    </source>
</evidence>
<evidence type="ECO:0000313" key="17">
    <source>
        <dbReference type="Proteomes" id="UP000199004"/>
    </source>
</evidence>
<keyword evidence="12 14" id="KW-0472">Membrane</keyword>
<dbReference type="SUPFAM" id="SSF63380">
    <property type="entry name" value="Riboflavin synthase domain-like"/>
    <property type="match status" value="1"/>
</dbReference>
<dbReference type="GO" id="GO:0046872">
    <property type="term" value="F:metal ion binding"/>
    <property type="evidence" value="ECO:0007669"/>
    <property type="project" value="UniProtKB-KW"/>
</dbReference>
<dbReference type="InterPro" id="IPR001433">
    <property type="entry name" value="OxRdtase_FAD/NAD-bd"/>
</dbReference>
<dbReference type="Proteomes" id="UP000199004">
    <property type="component" value="Unassembled WGS sequence"/>
</dbReference>
<feature type="transmembrane region" description="Helical" evidence="14">
    <location>
        <begin position="31"/>
        <end position="49"/>
    </location>
</feature>
<protein>
    <submittedName>
        <fullName evidence="16">Predicted ferric reductase</fullName>
    </submittedName>
</protein>
<evidence type="ECO:0000256" key="14">
    <source>
        <dbReference type="SAM" id="Phobius"/>
    </source>
</evidence>
<feature type="transmembrane region" description="Helical" evidence="14">
    <location>
        <begin position="208"/>
        <end position="227"/>
    </location>
</feature>
<evidence type="ECO:0000313" key="16">
    <source>
        <dbReference type="EMBL" id="SDO39883.1"/>
    </source>
</evidence>
<evidence type="ECO:0000256" key="5">
    <source>
        <dbReference type="ARBA" id="ARBA00022714"/>
    </source>
</evidence>
<feature type="transmembrane region" description="Helical" evidence="14">
    <location>
        <begin position="69"/>
        <end position="88"/>
    </location>
</feature>
<evidence type="ECO:0000256" key="1">
    <source>
        <dbReference type="ARBA" id="ARBA00001974"/>
    </source>
</evidence>
<dbReference type="Pfam" id="PF00175">
    <property type="entry name" value="NAD_binding_1"/>
    <property type="match status" value="1"/>
</dbReference>
<dbReference type="Gene3D" id="2.40.30.10">
    <property type="entry name" value="Translation factors"/>
    <property type="match status" value="1"/>
</dbReference>
<name>A0A1H0J8Q4_9ACTN</name>
<gene>
    <name evidence="16" type="ORF">SAMN05192576_3942</name>
</gene>
<dbReference type="PRINTS" id="PR00410">
    <property type="entry name" value="PHEHYDRXLASE"/>
</dbReference>